<keyword evidence="1" id="KW-0472">Membrane</keyword>
<accession>A0A3M2M016</accession>
<name>A0A3M2M016_9ACTN</name>
<keyword evidence="3" id="KW-1185">Reference proteome</keyword>
<dbReference type="EMBL" id="RFFJ01000031">
    <property type="protein sequence ID" value="RMI42772.1"/>
    <property type="molecule type" value="Genomic_DNA"/>
</dbReference>
<evidence type="ECO:0000256" key="1">
    <source>
        <dbReference type="SAM" id="Phobius"/>
    </source>
</evidence>
<reference evidence="2 3" key="1">
    <citation type="submission" date="2018-10" db="EMBL/GenBank/DDBJ databases">
        <title>Isolation, diversity and antifungal activity of actinobacteria from wheat.</title>
        <authorList>
            <person name="Han C."/>
        </authorList>
    </citation>
    <scope>NUCLEOTIDE SEQUENCE [LARGE SCALE GENOMIC DNA]</scope>
    <source>
        <strain evidence="2 3">NEAU-YY642</strain>
    </source>
</reference>
<evidence type="ECO:0000313" key="3">
    <source>
        <dbReference type="Proteomes" id="UP000278673"/>
    </source>
</evidence>
<sequence length="215" mass="22186">MADFFATALEFPAVVFSIPLAVVLLYWLFALAFGVGAGAVEAADGAADAGGGFGWFGLGGVPVAVPLSLLVALAWFGSMAGGELIDNEVGRALVPPAALLLGWAGAWLAVRPLRRLFAPESGIYHRDFVGRVCEVRTSRVTASFGQAEVAADDGGTAIVQVRAEGPEAAELAAGHRALIYGYEADGGFFWVAPYDAGPLDPGPDEPGPGRNRALD</sequence>
<evidence type="ECO:0000313" key="2">
    <source>
        <dbReference type="EMBL" id="RMI42772.1"/>
    </source>
</evidence>
<protein>
    <recommendedName>
        <fullName evidence="4">DUF1449 family protein</fullName>
    </recommendedName>
</protein>
<gene>
    <name evidence="2" type="ORF">EBN88_08565</name>
</gene>
<evidence type="ECO:0008006" key="4">
    <source>
        <dbReference type="Google" id="ProtNLM"/>
    </source>
</evidence>
<feature type="transmembrane region" description="Helical" evidence="1">
    <location>
        <begin position="20"/>
        <end position="40"/>
    </location>
</feature>
<feature type="transmembrane region" description="Helical" evidence="1">
    <location>
        <begin position="89"/>
        <end position="110"/>
    </location>
</feature>
<dbReference type="AlphaFoldDB" id="A0A3M2M016"/>
<feature type="transmembrane region" description="Helical" evidence="1">
    <location>
        <begin position="52"/>
        <end position="77"/>
    </location>
</feature>
<dbReference type="RefSeq" id="WP_122183200.1">
    <property type="nucleotide sequence ID" value="NZ_RFFJ01000031.1"/>
</dbReference>
<organism evidence="2 3">
    <name type="scientific">Streptomyces triticirhizae</name>
    <dbReference type="NCBI Taxonomy" id="2483353"/>
    <lineage>
        <taxon>Bacteria</taxon>
        <taxon>Bacillati</taxon>
        <taxon>Actinomycetota</taxon>
        <taxon>Actinomycetes</taxon>
        <taxon>Kitasatosporales</taxon>
        <taxon>Streptomycetaceae</taxon>
        <taxon>Streptomyces</taxon>
    </lineage>
</organism>
<keyword evidence="1" id="KW-1133">Transmembrane helix</keyword>
<comment type="caution">
    <text evidence="2">The sequence shown here is derived from an EMBL/GenBank/DDBJ whole genome shotgun (WGS) entry which is preliminary data.</text>
</comment>
<dbReference type="Proteomes" id="UP000278673">
    <property type="component" value="Unassembled WGS sequence"/>
</dbReference>
<keyword evidence="1" id="KW-0812">Transmembrane</keyword>
<proteinExistence type="predicted"/>